<protein>
    <submittedName>
        <fullName evidence="7">Diaminobutyrate-2-oxoglutarate transaminase</fullName>
        <ecNumber evidence="7">2.6.1.76</ecNumber>
    </submittedName>
</protein>
<dbReference type="AlphaFoldDB" id="A0A7W4W7N9"/>
<evidence type="ECO:0000313" key="8">
    <source>
        <dbReference type="Proteomes" id="UP000535937"/>
    </source>
</evidence>
<keyword evidence="5 6" id="KW-0663">Pyridoxal phosphate</keyword>
<evidence type="ECO:0000256" key="6">
    <source>
        <dbReference type="RuleBase" id="RU003560"/>
    </source>
</evidence>
<dbReference type="PIRSF" id="PIRSF000521">
    <property type="entry name" value="Transaminase_4ab_Lys_Orn"/>
    <property type="match status" value="1"/>
</dbReference>
<comment type="caution">
    <text evidence="7">The sequence shown here is derived from an EMBL/GenBank/DDBJ whole genome shotgun (WGS) entry which is preliminary data.</text>
</comment>
<comment type="cofactor">
    <cofactor evidence="1">
        <name>pyridoxal 5'-phosphate</name>
        <dbReference type="ChEBI" id="CHEBI:597326"/>
    </cofactor>
</comment>
<dbReference type="SUPFAM" id="SSF53383">
    <property type="entry name" value="PLP-dependent transferases"/>
    <property type="match status" value="1"/>
</dbReference>
<dbReference type="InterPro" id="IPR015421">
    <property type="entry name" value="PyrdxlP-dep_Trfase_major"/>
</dbReference>
<dbReference type="InterPro" id="IPR005814">
    <property type="entry name" value="Aminotrans_3"/>
</dbReference>
<dbReference type="CDD" id="cd00610">
    <property type="entry name" value="OAT_like"/>
    <property type="match status" value="1"/>
</dbReference>
<sequence length="479" mass="50131">MDAIVSGQPAPDSAGLPGFDLASFAGQPLRQLDGNEILERQARRESNARSYPRRLPLALAEGRGIYLRDTAGQLYIDCLAAAGTLALGHHHPATSNAIQKALADGLPLQTLDLATPLKDRFVSTLFDLLPGTIAGRAKIQFCGTSGADAVEAAIKLAKTATGRQTVVAFSGAYHGMTQGTLSLMGNLAPKQPLGSLLPGVQFLPFPQLKRCPLGLGGEAGIDASLQLLDTLLTDPEAGVVKPAAVIVEAVQGEAGALPAPPRWLRGLRELTRRHGIVLILDEVQAGMGRTGRPFAFEHAGIEPDVIVLSKAIGGGLPLSVLVYDEALDTWQPGAHAGTFRGNQLAMAAGTAVMEILRSEQLDAQAESVGNRLHAALANLDSPLIGEVRGLGLMQGVEIVDPEGEPDALGNRPLDGSRARALQRACLQRGLILEVGGRHSATLRFLPPLIIQAEEMDVVVEQFAEAVAEVAGCADFPGAA</sequence>
<dbReference type="InterPro" id="IPR015424">
    <property type="entry name" value="PyrdxlP-dep_Trfase"/>
</dbReference>
<keyword evidence="8" id="KW-1185">Reference proteome</keyword>
<accession>A0A7W4W7N9</accession>
<dbReference type="NCBIfam" id="TIGR00709">
    <property type="entry name" value="dat"/>
    <property type="match status" value="1"/>
</dbReference>
<reference evidence="7 8" key="1">
    <citation type="submission" date="2020-08" db="EMBL/GenBank/DDBJ databases">
        <title>Genomic Encyclopedia of Type Strains, Phase III (KMG-III): the genomes of soil and plant-associated and newly described type strains.</title>
        <authorList>
            <person name="Whitman W."/>
        </authorList>
    </citation>
    <scope>NUCLEOTIDE SEQUENCE [LARGE SCALE GENOMIC DNA]</scope>
    <source>
        <strain evidence="7 8">CECT 8799</strain>
    </source>
</reference>
<evidence type="ECO:0000256" key="2">
    <source>
        <dbReference type="ARBA" id="ARBA00008954"/>
    </source>
</evidence>
<dbReference type="FunFam" id="3.40.640.10:FF:000004">
    <property type="entry name" value="Acetylornithine aminotransferase"/>
    <property type="match status" value="1"/>
</dbReference>
<evidence type="ECO:0000256" key="5">
    <source>
        <dbReference type="ARBA" id="ARBA00022898"/>
    </source>
</evidence>
<dbReference type="Pfam" id="PF00202">
    <property type="entry name" value="Aminotran_3"/>
    <property type="match status" value="1"/>
</dbReference>
<keyword evidence="4 7" id="KW-0808">Transferase</keyword>
<keyword evidence="3 7" id="KW-0032">Aminotransferase</keyword>
<dbReference type="InterPro" id="IPR004637">
    <property type="entry name" value="Dat"/>
</dbReference>
<comment type="similarity">
    <text evidence="2 6">Belongs to the class-III pyridoxal-phosphate-dependent aminotransferase family.</text>
</comment>
<name>A0A7W4W7N9_9GAMM</name>
<evidence type="ECO:0000256" key="3">
    <source>
        <dbReference type="ARBA" id="ARBA00022576"/>
    </source>
</evidence>
<proteinExistence type="inferred from homology"/>
<evidence type="ECO:0000256" key="1">
    <source>
        <dbReference type="ARBA" id="ARBA00001933"/>
    </source>
</evidence>
<dbReference type="EMBL" id="JACHWZ010000001">
    <property type="protein sequence ID" value="MBB3059222.1"/>
    <property type="molecule type" value="Genomic_DNA"/>
</dbReference>
<dbReference type="NCBIfam" id="NF005393">
    <property type="entry name" value="PRK06938.1"/>
    <property type="match status" value="1"/>
</dbReference>
<dbReference type="InterPro" id="IPR049704">
    <property type="entry name" value="Aminotrans_3_PPA_site"/>
</dbReference>
<dbReference type="Gene3D" id="3.90.1150.10">
    <property type="entry name" value="Aspartate Aminotransferase, domain 1"/>
    <property type="match status" value="1"/>
</dbReference>
<dbReference type="PANTHER" id="PTHR43552">
    <property type="entry name" value="DIAMINOBUTYRATE--2-OXOGLUTARATE AMINOTRANSFERASE"/>
    <property type="match status" value="1"/>
</dbReference>
<evidence type="ECO:0000313" key="7">
    <source>
        <dbReference type="EMBL" id="MBB3059222.1"/>
    </source>
</evidence>
<dbReference type="PROSITE" id="PS00600">
    <property type="entry name" value="AA_TRANSFER_CLASS_3"/>
    <property type="match status" value="1"/>
</dbReference>
<dbReference type="GO" id="GO:0045303">
    <property type="term" value="F:diaminobutyrate-2-oxoglutarate transaminase activity"/>
    <property type="evidence" value="ECO:0007669"/>
    <property type="project" value="UniProtKB-EC"/>
</dbReference>
<dbReference type="InterPro" id="IPR015422">
    <property type="entry name" value="PyrdxlP-dep_Trfase_small"/>
</dbReference>
<dbReference type="EC" id="2.6.1.76" evidence="7"/>
<dbReference type="RefSeq" id="WP_183455519.1">
    <property type="nucleotide sequence ID" value="NZ_JACHWZ010000001.1"/>
</dbReference>
<gene>
    <name evidence="7" type="ORF">FHS09_000023</name>
</gene>
<dbReference type="GO" id="GO:0030170">
    <property type="term" value="F:pyridoxal phosphate binding"/>
    <property type="evidence" value="ECO:0007669"/>
    <property type="project" value="InterPro"/>
</dbReference>
<dbReference type="Proteomes" id="UP000535937">
    <property type="component" value="Unassembled WGS sequence"/>
</dbReference>
<dbReference type="PANTHER" id="PTHR43552:SF1">
    <property type="entry name" value="DIAMINOBUTYRATE--2-OXOGLUTARATE AMINOTRANSFERASE"/>
    <property type="match status" value="1"/>
</dbReference>
<evidence type="ECO:0000256" key="4">
    <source>
        <dbReference type="ARBA" id="ARBA00022679"/>
    </source>
</evidence>
<organism evidence="7 8">
    <name type="scientific">Microbulbifer rhizosphaerae</name>
    <dbReference type="NCBI Taxonomy" id="1562603"/>
    <lineage>
        <taxon>Bacteria</taxon>
        <taxon>Pseudomonadati</taxon>
        <taxon>Pseudomonadota</taxon>
        <taxon>Gammaproteobacteria</taxon>
        <taxon>Cellvibrionales</taxon>
        <taxon>Microbulbiferaceae</taxon>
        <taxon>Microbulbifer</taxon>
    </lineage>
</organism>
<dbReference type="Gene3D" id="3.40.640.10">
    <property type="entry name" value="Type I PLP-dependent aspartate aminotransferase-like (Major domain)"/>
    <property type="match status" value="1"/>
</dbReference>